<name>A0AAW0F0E8_9TRYP</name>
<dbReference type="AlphaFoldDB" id="A0AAW0F0E8"/>
<proteinExistence type="predicted"/>
<gene>
    <name evidence="1" type="ORF">NESM_000013300</name>
</gene>
<comment type="caution">
    <text evidence="1">The sequence shown here is derived from an EMBL/GenBank/DDBJ whole genome shotgun (WGS) entry which is preliminary data.</text>
</comment>
<sequence length="385" mass="40544">MREARGGAAAWVVCRRHPLPALFAGAAVAVCRLTTPASAAPALSALCASGLPGYSAQDGAAFCAAAATLHPRHQLPFVLSRVAASTAIAALPLSREARRPVPGDETAIVFTGGREAAPQLHRCRLSISHEDVAAASVAWPALPPSPGVSHDHVERNVRGTTTLSSAAAPRGTRGDFEYAVDVASVAEVHRVRRRFPHLGRRWMPQCSTEAPAEAIRRALVGMEQRPSRGEAGASDDGVVYSGAALRRRSGWWRHMPTPCASEAEAYASVVLAQHWGARECAVKLVGIAGRSFAYGCVRGAAALGCREECSAGSADEVRPFTGSFLAPGALHLAAVDGAEATALAERGLQPCFYLHTWTEWAPLSDAVDLPYIVVLACAPRRTCLQ</sequence>
<evidence type="ECO:0000313" key="1">
    <source>
        <dbReference type="EMBL" id="KAK7199678.1"/>
    </source>
</evidence>
<accession>A0AAW0F0E8</accession>
<dbReference type="Proteomes" id="UP001430356">
    <property type="component" value="Unassembled WGS sequence"/>
</dbReference>
<dbReference type="EMBL" id="JAECZO010000001">
    <property type="protein sequence ID" value="KAK7199678.1"/>
    <property type="molecule type" value="Genomic_DNA"/>
</dbReference>
<reference evidence="1 2" key="1">
    <citation type="journal article" date="2021" name="MBio">
        <title>A New Model Trypanosomatid, Novymonas esmeraldas: Genomic Perception of Its 'Candidatus Pandoraea novymonadis' Endosymbiont.</title>
        <authorList>
            <person name="Zakharova A."/>
            <person name="Saura A."/>
            <person name="Butenko A."/>
            <person name="Podesvova L."/>
            <person name="Warmusova S."/>
            <person name="Kostygov A.Y."/>
            <person name="Nenarokova A."/>
            <person name="Lukes J."/>
            <person name="Opperdoes F.R."/>
            <person name="Yurchenko V."/>
        </authorList>
    </citation>
    <scope>NUCLEOTIDE SEQUENCE [LARGE SCALE GENOMIC DNA]</scope>
    <source>
        <strain evidence="1 2">E262AT.01</strain>
    </source>
</reference>
<keyword evidence="2" id="KW-1185">Reference proteome</keyword>
<evidence type="ECO:0000313" key="2">
    <source>
        <dbReference type="Proteomes" id="UP001430356"/>
    </source>
</evidence>
<organism evidence="1 2">
    <name type="scientific">Novymonas esmeraldas</name>
    <dbReference type="NCBI Taxonomy" id="1808958"/>
    <lineage>
        <taxon>Eukaryota</taxon>
        <taxon>Discoba</taxon>
        <taxon>Euglenozoa</taxon>
        <taxon>Kinetoplastea</taxon>
        <taxon>Metakinetoplastina</taxon>
        <taxon>Trypanosomatida</taxon>
        <taxon>Trypanosomatidae</taxon>
        <taxon>Novymonas</taxon>
    </lineage>
</organism>
<protein>
    <submittedName>
        <fullName evidence="1">Uncharacterized protein</fullName>
    </submittedName>
</protein>